<organism evidence="2 3">
    <name type="scientific">Hibiscus sabdariffa</name>
    <name type="common">roselle</name>
    <dbReference type="NCBI Taxonomy" id="183260"/>
    <lineage>
        <taxon>Eukaryota</taxon>
        <taxon>Viridiplantae</taxon>
        <taxon>Streptophyta</taxon>
        <taxon>Embryophyta</taxon>
        <taxon>Tracheophyta</taxon>
        <taxon>Spermatophyta</taxon>
        <taxon>Magnoliopsida</taxon>
        <taxon>eudicotyledons</taxon>
        <taxon>Gunneridae</taxon>
        <taxon>Pentapetalae</taxon>
        <taxon>rosids</taxon>
        <taxon>malvids</taxon>
        <taxon>Malvales</taxon>
        <taxon>Malvaceae</taxon>
        <taxon>Malvoideae</taxon>
        <taxon>Hibiscus</taxon>
    </lineage>
</organism>
<sequence length="119" mass="13081">MVIPPKEQSGPSAPKKRGRRDEDPPDPDATAMDVVASTVSTPISYKHMLTGSTHLHPLENIVDLDDDDIELLDDDVIIGLSDGVPTVDFSNRVQSLAIKSMELTLFVKILGRRINYITL</sequence>
<name>A0ABR2F0S5_9ROSI</name>
<protein>
    <submittedName>
        <fullName evidence="2">Uncharacterized protein</fullName>
    </submittedName>
</protein>
<proteinExistence type="predicted"/>
<accession>A0ABR2F0S5</accession>
<dbReference type="EMBL" id="JBBPBM010000009">
    <property type="protein sequence ID" value="KAK8568562.1"/>
    <property type="molecule type" value="Genomic_DNA"/>
</dbReference>
<feature type="region of interest" description="Disordered" evidence="1">
    <location>
        <begin position="1"/>
        <end position="31"/>
    </location>
</feature>
<keyword evidence="3" id="KW-1185">Reference proteome</keyword>
<dbReference type="Proteomes" id="UP001472677">
    <property type="component" value="Unassembled WGS sequence"/>
</dbReference>
<reference evidence="2 3" key="1">
    <citation type="journal article" date="2024" name="G3 (Bethesda)">
        <title>Genome assembly of Hibiscus sabdariffa L. provides insights into metabolisms of medicinal natural products.</title>
        <authorList>
            <person name="Kim T."/>
        </authorList>
    </citation>
    <scope>NUCLEOTIDE SEQUENCE [LARGE SCALE GENOMIC DNA]</scope>
    <source>
        <strain evidence="2">TK-2024</strain>
        <tissue evidence="2">Old leaves</tissue>
    </source>
</reference>
<evidence type="ECO:0000313" key="2">
    <source>
        <dbReference type="EMBL" id="KAK8568562.1"/>
    </source>
</evidence>
<evidence type="ECO:0000256" key="1">
    <source>
        <dbReference type="SAM" id="MobiDB-lite"/>
    </source>
</evidence>
<evidence type="ECO:0000313" key="3">
    <source>
        <dbReference type="Proteomes" id="UP001472677"/>
    </source>
</evidence>
<comment type="caution">
    <text evidence="2">The sequence shown here is derived from an EMBL/GenBank/DDBJ whole genome shotgun (WGS) entry which is preliminary data.</text>
</comment>
<gene>
    <name evidence="2" type="ORF">V6N12_007110</name>
</gene>